<dbReference type="EMBL" id="JBHTLK010000045">
    <property type="protein sequence ID" value="MFD1147752.1"/>
    <property type="molecule type" value="Genomic_DNA"/>
</dbReference>
<gene>
    <name evidence="2" type="ORF">ACFQ3T_11495</name>
</gene>
<organism evidence="2 3">
    <name type="scientific">Saccharothrix hoggarensis</name>
    <dbReference type="NCBI Taxonomy" id="913853"/>
    <lineage>
        <taxon>Bacteria</taxon>
        <taxon>Bacillati</taxon>
        <taxon>Actinomycetota</taxon>
        <taxon>Actinomycetes</taxon>
        <taxon>Pseudonocardiales</taxon>
        <taxon>Pseudonocardiaceae</taxon>
        <taxon>Saccharothrix</taxon>
    </lineage>
</organism>
<evidence type="ECO:0000313" key="2">
    <source>
        <dbReference type="EMBL" id="MFD1147752.1"/>
    </source>
</evidence>
<dbReference type="SUPFAM" id="SSF53850">
    <property type="entry name" value="Periplasmic binding protein-like II"/>
    <property type="match status" value="1"/>
</dbReference>
<comment type="caution">
    <text evidence="2">The sequence shown here is derived from an EMBL/GenBank/DDBJ whole genome shotgun (WGS) entry which is preliminary data.</text>
</comment>
<evidence type="ECO:0000313" key="3">
    <source>
        <dbReference type="Proteomes" id="UP001597168"/>
    </source>
</evidence>
<feature type="chain" id="PRO_5045261155" evidence="1">
    <location>
        <begin position="26"/>
        <end position="455"/>
    </location>
</feature>
<protein>
    <submittedName>
        <fullName evidence="2">ABC transporter substrate-binding protein</fullName>
    </submittedName>
</protein>
<dbReference type="PROSITE" id="PS51318">
    <property type="entry name" value="TAT"/>
    <property type="match status" value="1"/>
</dbReference>
<dbReference type="InterPro" id="IPR006059">
    <property type="entry name" value="SBP"/>
</dbReference>
<accession>A0ABW3QSI3</accession>
<dbReference type="InterPro" id="IPR006311">
    <property type="entry name" value="TAT_signal"/>
</dbReference>
<keyword evidence="1" id="KW-0732">Signal</keyword>
<dbReference type="PANTHER" id="PTHR43649:SF14">
    <property type="entry name" value="BLR3389 PROTEIN"/>
    <property type="match status" value="1"/>
</dbReference>
<dbReference type="InterPro" id="IPR050490">
    <property type="entry name" value="Bact_solute-bd_prot1"/>
</dbReference>
<sequence>MPTSPSHPSRRGLLALVACATLALAACSGAPSSSDPGPAENVSQADVDKAMSTPTTLTFWTWVPDIEQEVALFERKYPAIDVDVVNVGQGADAYTKLRTALKAGKGAPDLAQIEYQYIPTFSITDSLVDLRPHGAEANKSKFLDWTWSQVTGPGGEILAYPQDTGPMGMLYRADLFEQYGIDVPKTWDEFAAAARKLHAANPDVYLTNMAANEAAGWHGLMWQAGSEAYSVEGTTVGLSVNDTASKKVADYWGGLAAEGVVSTDPDFTDTWYQGFNSGKYATWLTAAWGPAFLGGSAKSTAGKWRAAPLPQWDAAKPASGNWGGSTTAVIKGTSNAIAAAEFAEFLNTDPESTKMFNTKQNFFPATTALIGDPAFTGAKSDFFGGQAVNQVFADISGTVDLGWQWPPFLDQSVQDWTETAGKALADKGDVAAATDQWQSRLTSYAKDQGFTVTAR</sequence>
<dbReference type="PANTHER" id="PTHR43649">
    <property type="entry name" value="ARABINOSE-BINDING PROTEIN-RELATED"/>
    <property type="match status" value="1"/>
</dbReference>
<dbReference type="Pfam" id="PF01547">
    <property type="entry name" value="SBP_bac_1"/>
    <property type="match status" value="1"/>
</dbReference>
<evidence type="ECO:0000256" key="1">
    <source>
        <dbReference type="SAM" id="SignalP"/>
    </source>
</evidence>
<reference evidence="3" key="1">
    <citation type="journal article" date="2019" name="Int. J. Syst. Evol. Microbiol.">
        <title>The Global Catalogue of Microorganisms (GCM) 10K type strain sequencing project: providing services to taxonomists for standard genome sequencing and annotation.</title>
        <authorList>
            <consortium name="The Broad Institute Genomics Platform"/>
            <consortium name="The Broad Institute Genome Sequencing Center for Infectious Disease"/>
            <person name="Wu L."/>
            <person name="Ma J."/>
        </authorList>
    </citation>
    <scope>NUCLEOTIDE SEQUENCE [LARGE SCALE GENOMIC DNA]</scope>
    <source>
        <strain evidence="3">CCUG 60214</strain>
    </source>
</reference>
<feature type="signal peptide" evidence="1">
    <location>
        <begin position="1"/>
        <end position="25"/>
    </location>
</feature>
<proteinExistence type="predicted"/>
<dbReference type="Gene3D" id="3.40.190.10">
    <property type="entry name" value="Periplasmic binding protein-like II"/>
    <property type="match status" value="3"/>
</dbReference>
<dbReference type="RefSeq" id="WP_380723157.1">
    <property type="nucleotide sequence ID" value="NZ_JBHTLK010000045.1"/>
</dbReference>
<name>A0ABW3QSI3_9PSEU</name>
<dbReference type="Proteomes" id="UP001597168">
    <property type="component" value="Unassembled WGS sequence"/>
</dbReference>
<keyword evidence="3" id="KW-1185">Reference proteome</keyword>